<protein>
    <submittedName>
        <fullName evidence="1">Uncharacterized protein</fullName>
    </submittedName>
</protein>
<dbReference type="Proteomes" id="UP000054270">
    <property type="component" value="Unassembled WGS sequence"/>
</dbReference>
<dbReference type="EMBL" id="KN817551">
    <property type="protein sequence ID" value="KJA22308.1"/>
    <property type="molecule type" value="Genomic_DNA"/>
</dbReference>
<keyword evidence="2" id="KW-1185">Reference proteome</keyword>
<reference evidence="2" key="1">
    <citation type="submission" date="2014-04" db="EMBL/GenBank/DDBJ databases">
        <title>Evolutionary Origins and Diversification of the Mycorrhizal Mutualists.</title>
        <authorList>
            <consortium name="DOE Joint Genome Institute"/>
            <consortium name="Mycorrhizal Genomics Consortium"/>
            <person name="Kohler A."/>
            <person name="Kuo A."/>
            <person name="Nagy L.G."/>
            <person name="Floudas D."/>
            <person name="Copeland A."/>
            <person name="Barry K.W."/>
            <person name="Cichocki N."/>
            <person name="Veneault-Fourrey C."/>
            <person name="LaButti K."/>
            <person name="Lindquist E.A."/>
            <person name="Lipzen A."/>
            <person name="Lundell T."/>
            <person name="Morin E."/>
            <person name="Murat C."/>
            <person name="Riley R."/>
            <person name="Ohm R."/>
            <person name="Sun H."/>
            <person name="Tunlid A."/>
            <person name="Henrissat B."/>
            <person name="Grigoriev I.V."/>
            <person name="Hibbett D.S."/>
            <person name="Martin F."/>
        </authorList>
    </citation>
    <scope>NUCLEOTIDE SEQUENCE [LARGE SCALE GENOMIC DNA]</scope>
    <source>
        <strain evidence="2">FD-334 SS-4</strain>
    </source>
</reference>
<evidence type="ECO:0000313" key="2">
    <source>
        <dbReference type="Proteomes" id="UP000054270"/>
    </source>
</evidence>
<dbReference type="AlphaFoldDB" id="A0A0D2MFF3"/>
<gene>
    <name evidence="1" type="ORF">HYPSUDRAFT_662497</name>
</gene>
<proteinExistence type="predicted"/>
<sequence length="101" mass="11682">MDGYMHRTREKRPKLEYSTFTLPNRPFECRLRKNTIYMHIDTPARAFAMSYLSCPQVKHSCERTACPLRDSYCNARQRVDVNAAVVLVTNEENADHTGTQG</sequence>
<organism evidence="1 2">
    <name type="scientific">Hypholoma sublateritium (strain FD-334 SS-4)</name>
    <dbReference type="NCBI Taxonomy" id="945553"/>
    <lineage>
        <taxon>Eukaryota</taxon>
        <taxon>Fungi</taxon>
        <taxon>Dikarya</taxon>
        <taxon>Basidiomycota</taxon>
        <taxon>Agaricomycotina</taxon>
        <taxon>Agaricomycetes</taxon>
        <taxon>Agaricomycetidae</taxon>
        <taxon>Agaricales</taxon>
        <taxon>Agaricineae</taxon>
        <taxon>Strophariaceae</taxon>
        <taxon>Hypholoma</taxon>
    </lineage>
</organism>
<name>A0A0D2MFF3_HYPSF</name>
<evidence type="ECO:0000313" key="1">
    <source>
        <dbReference type="EMBL" id="KJA22308.1"/>
    </source>
</evidence>
<accession>A0A0D2MFF3</accession>